<dbReference type="EMBL" id="KK101282">
    <property type="protein sequence ID" value="KIZ01454.1"/>
    <property type="molecule type" value="Genomic_DNA"/>
</dbReference>
<feature type="region of interest" description="Disordered" evidence="3">
    <location>
        <begin position="70"/>
        <end position="93"/>
    </location>
</feature>
<gene>
    <name evidence="4" type="ORF">MNEG_6509</name>
</gene>
<dbReference type="GeneID" id="25739385"/>
<dbReference type="Gene3D" id="2.40.50.140">
    <property type="entry name" value="Nucleic acid-binding proteins"/>
    <property type="match status" value="1"/>
</dbReference>
<dbReference type="InterPro" id="IPR012340">
    <property type="entry name" value="NA-bd_OB-fold"/>
</dbReference>
<dbReference type="KEGG" id="mng:MNEG_6509"/>
<name>A0A0D2L2F2_9CHLO</name>
<evidence type="ECO:0008006" key="6">
    <source>
        <dbReference type="Google" id="ProtNLM"/>
    </source>
</evidence>
<dbReference type="InterPro" id="IPR011344">
    <property type="entry name" value="ssDNA-bd"/>
</dbReference>
<accession>A0A0D2L2F2</accession>
<reference evidence="4 5" key="1">
    <citation type="journal article" date="2013" name="BMC Genomics">
        <title>Reconstruction of the lipid metabolism for the microalga Monoraphidium neglectum from its genome sequence reveals characteristics suitable for biofuel production.</title>
        <authorList>
            <person name="Bogen C."/>
            <person name="Al-Dilaimi A."/>
            <person name="Albersmeier A."/>
            <person name="Wichmann J."/>
            <person name="Grundmann M."/>
            <person name="Rupp O."/>
            <person name="Lauersen K.J."/>
            <person name="Blifernez-Klassen O."/>
            <person name="Kalinowski J."/>
            <person name="Goesmann A."/>
            <person name="Mussgnug J.H."/>
            <person name="Kruse O."/>
        </authorList>
    </citation>
    <scope>NUCLEOTIDE SEQUENCE [LARGE SCALE GENOMIC DNA]</scope>
    <source>
        <strain evidence="4 5">SAG 48.87</strain>
    </source>
</reference>
<evidence type="ECO:0000256" key="3">
    <source>
        <dbReference type="SAM" id="MobiDB-lite"/>
    </source>
</evidence>
<evidence type="ECO:0000313" key="4">
    <source>
        <dbReference type="EMBL" id="KIZ01454.1"/>
    </source>
</evidence>
<dbReference type="GO" id="GO:0006260">
    <property type="term" value="P:DNA replication"/>
    <property type="evidence" value="ECO:0007669"/>
    <property type="project" value="InterPro"/>
</dbReference>
<evidence type="ECO:0000256" key="2">
    <source>
        <dbReference type="PROSITE-ProRule" id="PRU00252"/>
    </source>
</evidence>
<dbReference type="NCBIfam" id="TIGR00621">
    <property type="entry name" value="ssb"/>
    <property type="match status" value="1"/>
</dbReference>
<dbReference type="Proteomes" id="UP000054498">
    <property type="component" value="Unassembled WGS sequence"/>
</dbReference>
<dbReference type="AlphaFoldDB" id="A0A0D2L2F2"/>
<dbReference type="SUPFAM" id="SSF50249">
    <property type="entry name" value="Nucleic acid-binding proteins"/>
    <property type="match status" value="1"/>
</dbReference>
<sequence length="93" mass="9835">MAVTHSKDKTSWFRVEMYSPLAEEATARVGRGSRVTINGFLKEDTWVDKATNSRRSKIKVIAQSLGIVSLRGPNQQDGAGAGASDSAPSAAAA</sequence>
<evidence type="ECO:0000313" key="5">
    <source>
        <dbReference type="Proteomes" id="UP000054498"/>
    </source>
</evidence>
<proteinExistence type="predicted"/>
<dbReference type="Pfam" id="PF00436">
    <property type="entry name" value="SSB"/>
    <property type="match status" value="1"/>
</dbReference>
<keyword evidence="5" id="KW-1185">Reference proteome</keyword>
<dbReference type="GO" id="GO:0003697">
    <property type="term" value="F:single-stranded DNA binding"/>
    <property type="evidence" value="ECO:0007669"/>
    <property type="project" value="InterPro"/>
</dbReference>
<feature type="compositionally biased region" description="Low complexity" evidence="3">
    <location>
        <begin position="82"/>
        <end position="93"/>
    </location>
</feature>
<evidence type="ECO:0000256" key="1">
    <source>
        <dbReference type="ARBA" id="ARBA00023125"/>
    </source>
</evidence>
<protein>
    <recommendedName>
        <fullName evidence="6">Single-stranded DNA-binding protein</fullName>
    </recommendedName>
</protein>
<dbReference type="PROSITE" id="PS50935">
    <property type="entry name" value="SSB"/>
    <property type="match status" value="1"/>
</dbReference>
<keyword evidence="1 2" id="KW-0238">DNA-binding</keyword>
<dbReference type="InterPro" id="IPR000424">
    <property type="entry name" value="Primosome_PriB/ssb"/>
</dbReference>
<dbReference type="RefSeq" id="XP_013900473.1">
    <property type="nucleotide sequence ID" value="XM_014045019.1"/>
</dbReference>
<organism evidence="4 5">
    <name type="scientific">Monoraphidium neglectum</name>
    <dbReference type="NCBI Taxonomy" id="145388"/>
    <lineage>
        <taxon>Eukaryota</taxon>
        <taxon>Viridiplantae</taxon>
        <taxon>Chlorophyta</taxon>
        <taxon>core chlorophytes</taxon>
        <taxon>Chlorophyceae</taxon>
        <taxon>CS clade</taxon>
        <taxon>Sphaeropleales</taxon>
        <taxon>Selenastraceae</taxon>
        <taxon>Monoraphidium</taxon>
    </lineage>
</organism>